<dbReference type="InterPro" id="IPR002347">
    <property type="entry name" value="SDR_fam"/>
</dbReference>
<evidence type="ECO:0000256" key="7">
    <source>
        <dbReference type="ARBA" id="ARBA00023027"/>
    </source>
</evidence>
<evidence type="ECO:0000256" key="8">
    <source>
        <dbReference type="ARBA" id="ARBA00023136"/>
    </source>
</evidence>
<protein>
    <submittedName>
        <fullName evidence="11">Secondary metabolism biosynthetic enzyme</fullName>
    </submittedName>
</protein>
<evidence type="ECO:0000256" key="2">
    <source>
        <dbReference type="ARBA" id="ARBA00006484"/>
    </source>
</evidence>
<dbReference type="SMART" id="SM00822">
    <property type="entry name" value="PKS_KR"/>
    <property type="match status" value="1"/>
</dbReference>
<keyword evidence="7" id="KW-0520">NAD</keyword>
<dbReference type="InterPro" id="IPR057326">
    <property type="entry name" value="KR_dom"/>
</dbReference>
<evidence type="ECO:0000313" key="12">
    <source>
        <dbReference type="Proteomes" id="UP001642482"/>
    </source>
</evidence>
<dbReference type="SUPFAM" id="SSF51735">
    <property type="entry name" value="NAD(P)-binding Rossmann-fold domains"/>
    <property type="match status" value="1"/>
</dbReference>
<name>A0ABP0C1H0_9PEZI</name>
<evidence type="ECO:0000259" key="10">
    <source>
        <dbReference type="SMART" id="SM00822"/>
    </source>
</evidence>
<gene>
    <name evidence="11" type="ORF">SEUCBS140593_006042</name>
</gene>
<reference evidence="11 12" key="1">
    <citation type="submission" date="2024-01" db="EMBL/GenBank/DDBJ databases">
        <authorList>
            <person name="Allen C."/>
            <person name="Tagirdzhanova G."/>
        </authorList>
    </citation>
    <scope>NUCLEOTIDE SEQUENCE [LARGE SCALE GENOMIC DNA]</scope>
</reference>
<proteinExistence type="inferred from homology"/>
<evidence type="ECO:0000256" key="3">
    <source>
        <dbReference type="ARBA" id="ARBA00022692"/>
    </source>
</evidence>
<dbReference type="Gene3D" id="3.40.50.720">
    <property type="entry name" value="NAD(P)-binding Rossmann-like Domain"/>
    <property type="match status" value="1"/>
</dbReference>
<evidence type="ECO:0000256" key="4">
    <source>
        <dbReference type="ARBA" id="ARBA00022857"/>
    </source>
</evidence>
<evidence type="ECO:0000256" key="6">
    <source>
        <dbReference type="ARBA" id="ARBA00023002"/>
    </source>
</evidence>
<dbReference type="Pfam" id="PF00083">
    <property type="entry name" value="Sugar_tr"/>
    <property type="match status" value="1"/>
</dbReference>
<keyword evidence="3 9" id="KW-0812">Transmembrane</keyword>
<dbReference type="Proteomes" id="UP001642482">
    <property type="component" value="Unassembled WGS sequence"/>
</dbReference>
<dbReference type="InterPro" id="IPR020904">
    <property type="entry name" value="Sc_DH/Rdtase_CS"/>
</dbReference>
<organism evidence="11 12">
    <name type="scientific">Sporothrix eucalyptigena</name>
    <dbReference type="NCBI Taxonomy" id="1812306"/>
    <lineage>
        <taxon>Eukaryota</taxon>
        <taxon>Fungi</taxon>
        <taxon>Dikarya</taxon>
        <taxon>Ascomycota</taxon>
        <taxon>Pezizomycotina</taxon>
        <taxon>Sordariomycetes</taxon>
        <taxon>Sordariomycetidae</taxon>
        <taxon>Ophiostomatales</taxon>
        <taxon>Ophiostomataceae</taxon>
        <taxon>Sporothrix</taxon>
    </lineage>
</organism>
<comment type="similarity">
    <text evidence="2">Belongs to the short-chain dehydrogenases/reductases (SDR) family.</text>
</comment>
<keyword evidence="5 9" id="KW-1133">Transmembrane helix</keyword>
<dbReference type="PANTHER" id="PTHR24321">
    <property type="entry name" value="DEHYDROGENASES, SHORT CHAIN"/>
    <property type="match status" value="1"/>
</dbReference>
<dbReference type="CDD" id="cd05233">
    <property type="entry name" value="SDR_c"/>
    <property type="match status" value="1"/>
</dbReference>
<keyword evidence="8 9" id="KW-0472">Membrane</keyword>
<feature type="transmembrane region" description="Helical" evidence="9">
    <location>
        <begin position="315"/>
        <end position="333"/>
    </location>
</feature>
<dbReference type="PANTHER" id="PTHR24321:SF8">
    <property type="entry name" value="ESTRADIOL 17-BETA-DEHYDROGENASE 8-RELATED"/>
    <property type="match status" value="1"/>
</dbReference>
<dbReference type="PROSITE" id="PS00061">
    <property type="entry name" value="ADH_SHORT"/>
    <property type="match status" value="1"/>
</dbReference>
<accession>A0ABP0C1H0</accession>
<dbReference type="PRINTS" id="PR00081">
    <property type="entry name" value="GDHRDH"/>
</dbReference>
<dbReference type="Gene3D" id="1.20.1250.20">
    <property type="entry name" value="MFS general substrate transporter like domains"/>
    <property type="match status" value="1"/>
</dbReference>
<comment type="subcellular location">
    <subcellularLocation>
        <location evidence="1">Membrane</location>
    </subcellularLocation>
</comment>
<sequence>MASFKGKVISVTGGSSGIGLALAKLLASRGAILSIADVNKQGLDSVLQLLPVNGSKDHMATVVDVRKGVEVEEWIKATVANYGHLDGGINLAGVVTDGVPIAEETDEHWDFLMDVNAKGVFNSMRAQLKHMNDGGAIVNAASVAGVVGGPTWSIYAASKHAVIGMTKSAAREVGNRGIRINCIAPGTINTPMTQGMEKRSGIRVPTSSQAIDRQADPLEVANVIAFLASDESTFVTGSTYNVDELVVPTSLLSRYSMPLSPSARVSLVGPPVVRQRLPVFAAKTATLAVSCNAIIGTTTNIVIPFELTAIGSKTGYMFFSIGVICCILTYLWIPDTTGRSFSQLDELFERRIPARKFKYAVCTGNYGHEHEKHHKIDKRDDE</sequence>
<keyword evidence="4" id="KW-0521">NADP</keyword>
<comment type="caution">
    <text evidence="11">The sequence shown here is derived from an EMBL/GenBank/DDBJ whole genome shotgun (WGS) entry which is preliminary data.</text>
</comment>
<dbReference type="InterPro" id="IPR036259">
    <property type="entry name" value="MFS_trans_sf"/>
</dbReference>
<evidence type="ECO:0000256" key="1">
    <source>
        <dbReference type="ARBA" id="ARBA00004370"/>
    </source>
</evidence>
<evidence type="ECO:0000256" key="5">
    <source>
        <dbReference type="ARBA" id="ARBA00022989"/>
    </source>
</evidence>
<keyword evidence="6" id="KW-0560">Oxidoreductase</keyword>
<evidence type="ECO:0000256" key="9">
    <source>
        <dbReference type="SAM" id="Phobius"/>
    </source>
</evidence>
<dbReference type="InterPro" id="IPR036291">
    <property type="entry name" value="NAD(P)-bd_dom_sf"/>
</dbReference>
<dbReference type="Pfam" id="PF13561">
    <property type="entry name" value="adh_short_C2"/>
    <property type="match status" value="1"/>
</dbReference>
<dbReference type="EMBL" id="CAWUHD010000062">
    <property type="protein sequence ID" value="CAK7225847.1"/>
    <property type="molecule type" value="Genomic_DNA"/>
</dbReference>
<dbReference type="InterPro" id="IPR005828">
    <property type="entry name" value="MFS_sugar_transport-like"/>
</dbReference>
<feature type="domain" description="Ketoreductase" evidence="10">
    <location>
        <begin position="7"/>
        <end position="186"/>
    </location>
</feature>
<keyword evidence="12" id="KW-1185">Reference proteome</keyword>
<dbReference type="PRINTS" id="PR00080">
    <property type="entry name" value="SDRFAMILY"/>
</dbReference>
<evidence type="ECO:0000313" key="11">
    <source>
        <dbReference type="EMBL" id="CAK7225847.1"/>
    </source>
</evidence>